<proteinExistence type="predicted"/>
<dbReference type="AlphaFoldDB" id="A0A2S0VNK0"/>
<accession>A0A2S0VNK0</accession>
<feature type="domain" description="ChrR-like cupin" evidence="1">
    <location>
        <begin position="8"/>
        <end position="110"/>
    </location>
</feature>
<evidence type="ECO:0000259" key="1">
    <source>
        <dbReference type="Pfam" id="PF12973"/>
    </source>
</evidence>
<dbReference type="Proteomes" id="UP000244441">
    <property type="component" value="Chromosome"/>
</dbReference>
<name>A0A2S0VNK0_9ALTE</name>
<keyword evidence="3" id="KW-1185">Reference proteome</keyword>
<evidence type="ECO:0000313" key="2">
    <source>
        <dbReference type="EMBL" id="AWB65811.1"/>
    </source>
</evidence>
<dbReference type="EMBL" id="CP026604">
    <property type="protein sequence ID" value="AWB65811.1"/>
    <property type="molecule type" value="Genomic_DNA"/>
</dbReference>
<dbReference type="InterPro" id="IPR025979">
    <property type="entry name" value="ChrR-like_cupin_dom"/>
</dbReference>
<dbReference type="RefSeq" id="WP_108601885.1">
    <property type="nucleotide sequence ID" value="NZ_CP026604.1"/>
</dbReference>
<dbReference type="KEGG" id="cate:C2869_04865"/>
<dbReference type="SUPFAM" id="SSF51182">
    <property type="entry name" value="RmlC-like cupins"/>
    <property type="match status" value="2"/>
</dbReference>
<gene>
    <name evidence="2" type="ORF">C2869_04865</name>
</gene>
<dbReference type="Gene3D" id="2.60.120.10">
    <property type="entry name" value="Jelly Rolls"/>
    <property type="match status" value="1"/>
</dbReference>
<dbReference type="Pfam" id="PF12973">
    <property type="entry name" value="Cupin_7"/>
    <property type="match status" value="2"/>
</dbReference>
<feature type="domain" description="ChrR-like cupin" evidence="1">
    <location>
        <begin position="117"/>
        <end position="218"/>
    </location>
</feature>
<reference evidence="2 3" key="1">
    <citation type="submission" date="2018-01" db="EMBL/GenBank/DDBJ databases">
        <title>Genome sequence of a Cantenovulum-like bacteria.</title>
        <authorList>
            <person name="Tan W.R."/>
            <person name="Lau N.-S."/>
            <person name="Go F."/>
            <person name="Amirul A.-A.A."/>
        </authorList>
    </citation>
    <scope>NUCLEOTIDE SEQUENCE [LARGE SCALE GENOMIC DNA]</scope>
    <source>
        <strain evidence="2 3">CCB-QB4</strain>
    </source>
</reference>
<dbReference type="InterPro" id="IPR011051">
    <property type="entry name" value="RmlC_Cupin_sf"/>
</dbReference>
<dbReference type="InterPro" id="IPR014710">
    <property type="entry name" value="RmlC-like_jellyroll"/>
</dbReference>
<protein>
    <submittedName>
        <fullName evidence="2">Cupin</fullName>
    </submittedName>
</protein>
<organism evidence="2 3">
    <name type="scientific">Saccharobesus litoralis</name>
    <dbReference type="NCBI Taxonomy" id="2172099"/>
    <lineage>
        <taxon>Bacteria</taxon>
        <taxon>Pseudomonadati</taxon>
        <taxon>Pseudomonadota</taxon>
        <taxon>Gammaproteobacteria</taxon>
        <taxon>Alteromonadales</taxon>
        <taxon>Alteromonadaceae</taxon>
        <taxon>Saccharobesus</taxon>
    </lineage>
</organism>
<sequence>MLNMDFSQRVVINTHLSPWLDSPMSGVQRKPLAREEAERGHATSIVRYQAGSRFRRHEHPLGEEILVLDGVFSDEFGDFPAGTYFRNPPGSSHAPFSEQGCTLLVKLHQFFSGDSTQLRIDTHNSPWLPGQGRLQVMPLHQYANENGAEQVALVKWPAGERFKARQHFAGEEIYVISGEFIDELGRYPAGTWLRSPHGSQHCPYVEQDTIIWVKTGHLPIK</sequence>
<dbReference type="CDD" id="cd20303">
    <property type="entry name" value="cupin_ChrR_1"/>
    <property type="match status" value="2"/>
</dbReference>
<dbReference type="OrthoDB" id="9801227at2"/>
<evidence type="ECO:0000313" key="3">
    <source>
        <dbReference type="Proteomes" id="UP000244441"/>
    </source>
</evidence>